<reference evidence="2" key="1">
    <citation type="submission" date="2019-02" db="EMBL/GenBank/DDBJ databases">
        <title>Draft genome sequence of Enterococcus sp. Gos25-1.</title>
        <authorList>
            <person name="Tanaka N."/>
            <person name="Shiwa Y."/>
            <person name="Fujita N."/>
        </authorList>
    </citation>
    <scope>NUCLEOTIDE SEQUENCE [LARGE SCALE GENOMIC DNA]</scope>
    <source>
        <strain evidence="2">Gos25-1</strain>
    </source>
</reference>
<comment type="caution">
    <text evidence="1">The sequence shown here is derived from an EMBL/GenBank/DDBJ whole genome shotgun (WGS) entry which is preliminary data.</text>
</comment>
<proteinExistence type="predicted"/>
<dbReference type="EMBL" id="BJCC01000022">
    <property type="protein sequence ID" value="GCF94746.1"/>
    <property type="molecule type" value="Genomic_DNA"/>
</dbReference>
<protein>
    <submittedName>
        <fullName evidence="1">Uncharacterized protein</fullName>
    </submittedName>
</protein>
<organism evidence="1 2">
    <name type="scientific">Enterococcus florum</name>
    <dbReference type="NCBI Taxonomy" id="2480627"/>
    <lineage>
        <taxon>Bacteria</taxon>
        <taxon>Bacillati</taxon>
        <taxon>Bacillota</taxon>
        <taxon>Bacilli</taxon>
        <taxon>Lactobacillales</taxon>
        <taxon>Enterococcaceae</taxon>
        <taxon>Enterococcus</taxon>
    </lineage>
</organism>
<sequence length="39" mass="4472">MQPIFQRTLNGVSILSTEEKHDAISINDSETDKQRNLLE</sequence>
<keyword evidence="2" id="KW-1185">Reference proteome</keyword>
<dbReference type="Proteomes" id="UP000290567">
    <property type="component" value="Unassembled WGS sequence"/>
</dbReference>
<evidence type="ECO:0000313" key="1">
    <source>
        <dbReference type="EMBL" id="GCF94746.1"/>
    </source>
</evidence>
<evidence type="ECO:0000313" key="2">
    <source>
        <dbReference type="Proteomes" id="UP000290567"/>
    </source>
</evidence>
<dbReference type="AlphaFoldDB" id="A0A4P5PAQ9"/>
<name>A0A4P5PAQ9_9ENTE</name>
<accession>A0A4P5PAQ9</accession>
<gene>
    <name evidence="1" type="ORF">NRIC_26370</name>
</gene>